<evidence type="ECO:0000256" key="1">
    <source>
        <dbReference type="ARBA" id="ARBA00004123"/>
    </source>
</evidence>
<dbReference type="Proteomes" id="UP001385951">
    <property type="component" value="Unassembled WGS sequence"/>
</dbReference>
<dbReference type="PANTHER" id="PTHR46172">
    <property type="entry name" value="DNA POLYMERASE EPSILON SUBUNIT 3"/>
    <property type="match status" value="1"/>
</dbReference>
<feature type="compositionally biased region" description="Polar residues" evidence="5">
    <location>
        <begin position="159"/>
        <end position="171"/>
    </location>
</feature>
<dbReference type="CDD" id="cd22928">
    <property type="entry name" value="HFD_POLE3_DPB4"/>
    <property type="match status" value="1"/>
</dbReference>
<reference evidence="7 8" key="1">
    <citation type="submission" date="2022-09" db="EMBL/GenBank/DDBJ databases">
        <authorList>
            <person name="Palmer J.M."/>
        </authorList>
    </citation>
    <scope>NUCLEOTIDE SEQUENCE [LARGE SCALE GENOMIC DNA]</scope>
    <source>
        <strain evidence="7 8">DSM 7382</strain>
    </source>
</reference>
<feature type="compositionally biased region" description="Low complexity" evidence="5">
    <location>
        <begin position="172"/>
        <end position="184"/>
    </location>
</feature>
<dbReference type="GO" id="GO:0031490">
    <property type="term" value="F:chromatin DNA binding"/>
    <property type="evidence" value="ECO:0007669"/>
    <property type="project" value="TreeGrafter"/>
</dbReference>
<evidence type="ECO:0000256" key="3">
    <source>
        <dbReference type="ARBA" id="ARBA00039775"/>
    </source>
</evidence>
<proteinExistence type="predicted"/>
<keyword evidence="2" id="KW-0539">Nucleus</keyword>
<organism evidence="7 8">
    <name type="scientific">Cerrena zonata</name>
    <dbReference type="NCBI Taxonomy" id="2478898"/>
    <lineage>
        <taxon>Eukaryota</taxon>
        <taxon>Fungi</taxon>
        <taxon>Dikarya</taxon>
        <taxon>Basidiomycota</taxon>
        <taxon>Agaricomycotina</taxon>
        <taxon>Agaricomycetes</taxon>
        <taxon>Polyporales</taxon>
        <taxon>Cerrenaceae</taxon>
        <taxon>Cerrena</taxon>
    </lineage>
</organism>
<gene>
    <name evidence="7" type="ORF">QCA50_017988</name>
</gene>
<dbReference type="GO" id="GO:0006272">
    <property type="term" value="P:leading strand elongation"/>
    <property type="evidence" value="ECO:0007669"/>
    <property type="project" value="TreeGrafter"/>
</dbReference>
<name>A0AAW0FLI8_9APHY</name>
<dbReference type="InterPro" id="IPR003958">
    <property type="entry name" value="CBFA_NFYB_domain"/>
</dbReference>
<dbReference type="AlphaFoldDB" id="A0AAW0FLI8"/>
<dbReference type="GO" id="GO:0008623">
    <property type="term" value="C:CHRAC"/>
    <property type="evidence" value="ECO:0007669"/>
    <property type="project" value="TreeGrafter"/>
</dbReference>
<comment type="subcellular location">
    <subcellularLocation>
        <location evidence="1">Nucleus</location>
    </subcellularLocation>
</comment>
<dbReference type="Pfam" id="PF00808">
    <property type="entry name" value="CBFD_NFYB_HMF"/>
    <property type="match status" value="1"/>
</dbReference>
<keyword evidence="8" id="KW-1185">Reference proteome</keyword>
<sequence>MPRKESTTAPTAQAQQDANSEGIDAYDLPRSLVTRIARSALPDNVKLQKETVLALLKGSTVFVNYIAATAHDVAASKQHKSISASDVLKALEATQFGDMVDKLQDELQVYRELQKTSRAGKGSSTASAKGKGKDTTDAATDPASSISNGKGKGKEKATSGPTITIPASVSRATATTETSQAASQDGEVGVTMIAGDEELEDEQVYDEGEDEVMEDEDEDEAEDEDEVDDAMALEEEEERRDARGLDETRDKGQAMDVEE</sequence>
<feature type="compositionally biased region" description="Basic and acidic residues" evidence="5">
    <location>
        <begin position="239"/>
        <end position="253"/>
    </location>
</feature>
<dbReference type="GO" id="GO:0008622">
    <property type="term" value="C:epsilon DNA polymerase complex"/>
    <property type="evidence" value="ECO:0007669"/>
    <property type="project" value="TreeGrafter"/>
</dbReference>
<feature type="region of interest" description="Disordered" evidence="5">
    <location>
        <begin position="1"/>
        <end position="24"/>
    </location>
</feature>
<comment type="caution">
    <text evidence="7">The sequence shown here is derived from an EMBL/GenBank/DDBJ whole genome shotgun (WGS) entry which is preliminary data.</text>
</comment>
<dbReference type="GO" id="GO:0031507">
    <property type="term" value="P:heterochromatin formation"/>
    <property type="evidence" value="ECO:0007669"/>
    <property type="project" value="TreeGrafter"/>
</dbReference>
<dbReference type="PANTHER" id="PTHR46172:SF1">
    <property type="entry name" value="DNA POLYMERASE EPSILON SUBUNIT 3"/>
    <property type="match status" value="1"/>
</dbReference>
<feature type="domain" description="Transcription factor CBF/NF-Y/archaeal histone" evidence="6">
    <location>
        <begin position="28"/>
        <end position="91"/>
    </location>
</feature>
<evidence type="ECO:0000259" key="6">
    <source>
        <dbReference type="Pfam" id="PF00808"/>
    </source>
</evidence>
<dbReference type="InterPro" id="IPR051377">
    <property type="entry name" value="DNA_Pol-Epsilon_Subunit"/>
</dbReference>
<dbReference type="EMBL" id="JASBNA010000064">
    <property type="protein sequence ID" value="KAK7679044.1"/>
    <property type="molecule type" value="Genomic_DNA"/>
</dbReference>
<evidence type="ECO:0000256" key="5">
    <source>
        <dbReference type="SAM" id="MobiDB-lite"/>
    </source>
</evidence>
<evidence type="ECO:0000256" key="4">
    <source>
        <dbReference type="ARBA" id="ARBA00042096"/>
    </source>
</evidence>
<dbReference type="InterPro" id="IPR009072">
    <property type="entry name" value="Histone-fold"/>
</dbReference>
<feature type="region of interest" description="Disordered" evidence="5">
    <location>
        <begin position="114"/>
        <end position="259"/>
    </location>
</feature>
<evidence type="ECO:0000313" key="7">
    <source>
        <dbReference type="EMBL" id="KAK7679044.1"/>
    </source>
</evidence>
<dbReference type="SUPFAM" id="SSF47113">
    <property type="entry name" value="Histone-fold"/>
    <property type="match status" value="1"/>
</dbReference>
<feature type="compositionally biased region" description="Acidic residues" evidence="5">
    <location>
        <begin position="195"/>
        <end position="238"/>
    </location>
</feature>
<protein>
    <recommendedName>
        <fullName evidence="3">DNA polymerase epsilon subunit D</fullName>
    </recommendedName>
    <alternativeName>
        <fullName evidence="4">DNA polymerase II subunit D</fullName>
    </alternativeName>
</protein>
<dbReference type="GO" id="GO:0046982">
    <property type="term" value="F:protein heterodimerization activity"/>
    <property type="evidence" value="ECO:0007669"/>
    <property type="project" value="InterPro"/>
</dbReference>
<evidence type="ECO:0000313" key="8">
    <source>
        <dbReference type="Proteomes" id="UP001385951"/>
    </source>
</evidence>
<dbReference type="Gene3D" id="1.10.20.10">
    <property type="entry name" value="Histone, subunit A"/>
    <property type="match status" value="1"/>
</dbReference>
<evidence type="ECO:0000256" key="2">
    <source>
        <dbReference type="ARBA" id="ARBA00023242"/>
    </source>
</evidence>
<dbReference type="GO" id="GO:0006974">
    <property type="term" value="P:DNA damage response"/>
    <property type="evidence" value="ECO:0007669"/>
    <property type="project" value="TreeGrafter"/>
</dbReference>
<feature type="compositionally biased region" description="Low complexity" evidence="5">
    <location>
        <begin position="7"/>
        <end position="16"/>
    </location>
</feature>
<accession>A0AAW0FLI8</accession>